<dbReference type="OMA" id="IHPTFWT"/>
<dbReference type="Pfam" id="PF13716">
    <property type="entry name" value="CRAL_TRIO_2"/>
    <property type="match status" value="1"/>
</dbReference>
<dbReference type="InterPro" id="IPR002589">
    <property type="entry name" value="Macro_dom"/>
</dbReference>
<dbReference type="eggNOG" id="KOG2633">
    <property type="taxonomic scope" value="Eukaryota"/>
</dbReference>
<accession>T1JKQ9</accession>
<dbReference type="EMBL" id="JH431897">
    <property type="status" value="NOT_ANNOTATED_CDS"/>
    <property type="molecule type" value="Genomic_DNA"/>
</dbReference>
<reference evidence="5" key="1">
    <citation type="submission" date="2011-05" db="EMBL/GenBank/DDBJ databases">
        <authorList>
            <person name="Richards S.R."/>
            <person name="Qu J."/>
            <person name="Jiang H."/>
            <person name="Jhangiani S.N."/>
            <person name="Agravi P."/>
            <person name="Goodspeed R."/>
            <person name="Gross S."/>
            <person name="Mandapat C."/>
            <person name="Jackson L."/>
            <person name="Mathew T."/>
            <person name="Pu L."/>
            <person name="Thornton R."/>
            <person name="Saada N."/>
            <person name="Wilczek-Boney K.B."/>
            <person name="Lee S."/>
            <person name="Kovar C."/>
            <person name="Wu Y."/>
            <person name="Scherer S.E."/>
            <person name="Worley K.C."/>
            <person name="Muzny D.M."/>
            <person name="Gibbs R."/>
        </authorList>
    </citation>
    <scope>NUCLEOTIDE SEQUENCE</scope>
    <source>
        <strain evidence="5">Brora</strain>
    </source>
</reference>
<dbReference type="InterPro" id="IPR036865">
    <property type="entry name" value="CRAL-TRIO_dom_sf"/>
</dbReference>
<evidence type="ECO:0000313" key="5">
    <source>
        <dbReference type="Proteomes" id="UP000014500"/>
    </source>
</evidence>
<dbReference type="CDD" id="cd00170">
    <property type="entry name" value="SEC14"/>
    <property type="match status" value="1"/>
</dbReference>
<dbReference type="Pfam" id="PF01661">
    <property type="entry name" value="Macro"/>
    <property type="match status" value="1"/>
</dbReference>
<proteinExistence type="inferred from homology"/>
<dbReference type="CDD" id="cd02905">
    <property type="entry name" value="Macro_GDAP2-like"/>
    <property type="match status" value="1"/>
</dbReference>
<dbReference type="HOGENOM" id="CLU_026877_0_0_1"/>
<keyword evidence="5" id="KW-1185">Reference proteome</keyword>
<reference evidence="4" key="2">
    <citation type="submission" date="2015-02" db="UniProtKB">
        <authorList>
            <consortium name="EnsemblMetazoa"/>
        </authorList>
    </citation>
    <scope>IDENTIFICATION</scope>
</reference>
<dbReference type="STRING" id="126957.T1JKQ9"/>
<dbReference type="Gene3D" id="3.40.220.10">
    <property type="entry name" value="Leucine Aminopeptidase, subunit E, domain 1"/>
    <property type="match status" value="1"/>
</dbReference>
<evidence type="ECO:0000259" key="2">
    <source>
        <dbReference type="PROSITE" id="PS50191"/>
    </source>
</evidence>
<name>T1JKQ9_STRMM</name>
<organism evidence="4 5">
    <name type="scientific">Strigamia maritima</name>
    <name type="common">European centipede</name>
    <name type="synonym">Geophilus maritimus</name>
    <dbReference type="NCBI Taxonomy" id="126957"/>
    <lineage>
        <taxon>Eukaryota</taxon>
        <taxon>Metazoa</taxon>
        <taxon>Ecdysozoa</taxon>
        <taxon>Arthropoda</taxon>
        <taxon>Myriapoda</taxon>
        <taxon>Chilopoda</taxon>
        <taxon>Pleurostigmophora</taxon>
        <taxon>Geophilomorpha</taxon>
        <taxon>Linotaeniidae</taxon>
        <taxon>Strigamia</taxon>
    </lineage>
</organism>
<dbReference type="Gene3D" id="3.40.525.10">
    <property type="entry name" value="CRAL-TRIO lipid binding domain"/>
    <property type="match status" value="1"/>
</dbReference>
<evidence type="ECO:0000256" key="1">
    <source>
        <dbReference type="ARBA" id="ARBA00008355"/>
    </source>
</evidence>
<dbReference type="PROSITE" id="PS50191">
    <property type="entry name" value="CRAL_TRIO"/>
    <property type="match status" value="1"/>
</dbReference>
<dbReference type="Proteomes" id="UP000014500">
    <property type="component" value="Unassembled WGS sequence"/>
</dbReference>
<protein>
    <recommendedName>
        <fullName evidence="6">Macro domain-containing protein</fullName>
    </recommendedName>
</protein>
<dbReference type="SUPFAM" id="SSF52087">
    <property type="entry name" value="CRAL/TRIO domain"/>
    <property type="match status" value="1"/>
</dbReference>
<dbReference type="SMART" id="SM00506">
    <property type="entry name" value="A1pp"/>
    <property type="match status" value="1"/>
</dbReference>
<dbReference type="EnsemblMetazoa" id="SMAR014439-RA">
    <property type="protein sequence ID" value="SMAR014439-PA"/>
    <property type="gene ID" value="SMAR014439"/>
</dbReference>
<dbReference type="PhylomeDB" id="T1JKQ9"/>
<dbReference type="PROSITE" id="PS51154">
    <property type="entry name" value="MACRO"/>
    <property type="match status" value="1"/>
</dbReference>
<evidence type="ECO:0000313" key="4">
    <source>
        <dbReference type="EnsemblMetazoa" id="SMAR014439-PA"/>
    </source>
</evidence>
<dbReference type="InterPro" id="IPR043472">
    <property type="entry name" value="Macro_dom-like"/>
</dbReference>
<comment type="similarity">
    <text evidence="1">Belongs to the GDAP2 family.</text>
</comment>
<sequence>MDPLGVVSEVIDINTLKRWNDIAHAEFGTKENGKTRLKKNPFPFDENINKKVVLWFGELESLNAHAIVHSTNETFSDKNAISDEIFRKAGSKMQEELVQDIRVCKTGEVKLTKGYDLPARYVIHTVGPKYNAKYVTAAQGALYSCYRKSLELAKENKLQSIAFSVINSRRRGYPSKDAAHIALRTVRRFLEKFTNAFDAIIFVVKDNDIGIYEQLMPLYFPRSQSEERFVLPRLPDDIGNQDGEPVNPDRQIRIIDNPHHKIGIDESTDLLEPSNIGKTEFAKMTVDVDQSRVRAASVQEEMLTLELQRQHKYERLLRRSRTEDLSEISGIGCLYQSGCDRLGRPVIVFVGKWFKFNEINLDKALLYLVYLLDSVVKQDYIIVYFHTLTTSENHSSMAWIRDVYNSLEYKYKKNLKAFYIVHPTFWTKLMCWWFTTFMAPAIKHKVQSLGGIEYLYGIMDANQLEIPCFITEHDMTVNGIRYYAPPPPSLDDL</sequence>
<dbReference type="PANTHER" id="PTHR11106">
    <property type="entry name" value="GANGLIOSIDE INDUCED DIFFERENTIATION ASSOCIATED PROTEIN 2-RELATED"/>
    <property type="match status" value="1"/>
</dbReference>
<evidence type="ECO:0000259" key="3">
    <source>
        <dbReference type="PROSITE" id="PS51154"/>
    </source>
</evidence>
<feature type="domain" description="Macro" evidence="3">
    <location>
        <begin position="39"/>
        <end position="220"/>
    </location>
</feature>
<feature type="domain" description="CRAL-TRIO" evidence="2">
    <location>
        <begin position="321"/>
        <end position="467"/>
    </location>
</feature>
<dbReference type="PANTHER" id="PTHR11106:SF72">
    <property type="entry name" value="GANGLIOSIDE-INDUCED DIFFERENTIATION-ASSOCIATED PROTEIN 2"/>
    <property type="match status" value="1"/>
</dbReference>
<dbReference type="AlphaFoldDB" id="T1JKQ9"/>
<dbReference type="SUPFAM" id="SSF52949">
    <property type="entry name" value="Macro domain-like"/>
    <property type="match status" value="1"/>
</dbReference>
<dbReference type="SMART" id="SM00516">
    <property type="entry name" value="SEC14"/>
    <property type="match status" value="1"/>
</dbReference>
<evidence type="ECO:0008006" key="6">
    <source>
        <dbReference type="Google" id="ProtNLM"/>
    </source>
</evidence>
<dbReference type="InterPro" id="IPR035793">
    <property type="entry name" value="Macro_GDAP2"/>
</dbReference>
<dbReference type="InterPro" id="IPR001251">
    <property type="entry name" value="CRAL-TRIO_dom"/>
</dbReference>